<dbReference type="PANTHER" id="PTHR43046">
    <property type="entry name" value="GDP-MANNOSE MANNOSYL HYDROLASE"/>
    <property type="match status" value="1"/>
</dbReference>
<dbReference type="PRINTS" id="PR00502">
    <property type="entry name" value="NUDIXFAMILY"/>
</dbReference>
<keyword evidence="7" id="KW-1185">Reference proteome</keyword>
<evidence type="ECO:0000259" key="5">
    <source>
        <dbReference type="PROSITE" id="PS51462"/>
    </source>
</evidence>
<dbReference type="GO" id="GO:0016787">
    <property type="term" value="F:hydrolase activity"/>
    <property type="evidence" value="ECO:0007669"/>
    <property type="project" value="UniProtKB-KW"/>
</dbReference>
<evidence type="ECO:0000313" key="6">
    <source>
        <dbReference type="EMBL" id="GGH58650.1"/>
    </source>
</evidence>
<name>A0A917MQQ0_9MICC</name>
<evidence type="ECO:0000256" key="1">
    <source>
        <dbReference type="ARBA" id="ARBA00001946"/>
    </source>
</evidence>
<dbReference type="PROSITE" id="PS51462">
    <property type="entry name" value="NUDIX"/>
    <property type="match status" value="1"/>
</dbReference>
<organism evidence="6 7">
    <name type="scientific">Rothia aerolata</name>
    <dbReference type="NCBI Taxonomy" id="1812262"/>
    <lineage>
        <taxon>Bacteria</taxon>
        <taxon>Bacillati</taxon>
        <taxon>Actinomycetota</taxon>
        <taxon>Actinomycetes</taxon>
        <taxon>Micrococcales</taxon>
        <taxon>Micrococcaceae</taxon>
        <taxon>Rothia</taxon>
    </lineage>
</organism>
<dbReference type="AlphaFoldDB" id="A0A917MQQ0"/>
<sequence length="166" mass="18642">MADTYLSHDELVAFIATLPTRRLASAALIRDPQNRILAVKPNYRDGWSLPGGTVEAGEAPKEGCFREVEEEVGLSLEPGRVLTIFHGLQQGVWGDSTYYIYDGGVIDADTKITLQEEELVTYEWLAQDQFDEYFGPHFATRLRDCFRALETGEVIETSSGENLHQK</sequence>
<proteinExistence type="inferred from homology"/>
<dbReference type="InterPro" id="IPR020476">
    <property type="entry name" value="Nudix_hydrolase"/>
</dbReference>
<keyword evidence="3 4" id="KW-0378">Hydrolase</keyword>
<dbReference type="EMBL" id="BMDC01000001">
    <property type="protein sequence ID" value="GGH58650.1"/>
    <property type="molecule type" value="Genomic_DNA"/>
</dbReference>
<reference evidence="6 7" key="1">
    <citation type="journal article" date="2014" name="Int. J. Syst. Evol. Microbiol.">
        <title>Complete genome sequence of Corynebacterium casei LMG S-19264T (=DSM 44701T), isolated from a smear-ripened cheese.</title>
        <authorList>
            <consortium name="US DOE Joint Genome Institute (JGI-PGF)"/>
            <person name="Walter F."/>
            <person name="Albersmeier A."/>
            <person name="Kalinowski J."/>
            <person name="Ruckert C."/>
        </authorList>
    </citation>
    <scope>NUCLEOTIDE SEQUENCE [LARGE SCALE GENOMIC DNA]</scope>
    <source>
        <strain evidence="6 7">CCM 8669</strain>
    </source>
</reference>
<gene>
    <name evidence="6" type="ORF">GCM10007359_05080</name>
</gene>
<accession>A0A917MQQ0</accession>
<protein>
    <submittedName>
        <fullName evidence="6">ADP-ribose pyrophosphatase</fullName>
    </submittedName>
</protein>
<dbReference type="Pfam" id="PF00293">
    <property type="entry name" value="NUDIX"/>
    <property type="match status" value="1"/>
</dbReference>
<comment type="cofactor">
    <cofactor evidence="1">
        <name>Mg(2+)</name>
        <dbReference type="ChEBI" id="CHEBI:18420"/>
    </cofactor>
</comment>
<dbReference type="PANTHER" id="PTHR43046:SF14">
    <property type="entry name" value="MUTT_NUDIX FAMILY PROTEIN"/>
    <property type="match status" value="1"/>
</dbReference>
<dbReference type="RefSeq" id="WP_188358752.1">
    <property type="nucleotide sequence ID" value="NZ_BMDC01000001.1"/>
</dbReference>
<feature type="domain" description="Nudix hydrolase" evidence="5">
    <location>
        <begin position="20"/>
        <end position="149"/>
    </location>
</feature>
<evidence type="ECO:0000256" key="3">
    <source>
        <dbReference type="ARBA" id="ARBA00022801"/>
    </source>
</evidence>
<dbReference type="CDD" id="cd18876">
    <property type="entry name" value="NUDIX_Hydrolase"/>
    <property type="match status" value="1"/>
</dbReference>
<dbReference type="PROSITE" id="PS00893">
    <property type="entry name" value="NUDIX_BOX"/>
    <property type="match status" value="1"/>
</dbReference>
<evidence type="ECO:0000256" key="2">
    <source>
        <dbReference type="ARBA" id="ARBA00005582"/>
    </source>
</evidence>
<evidence type="ECO:0000313" key="7">
    <source>
        <dbReference type="Proteomes" id="UP000600171"/>
    </source>
</evidence>
<evidence type="ECO:0000256" key="4">
    <source>
        <dbReference type="RuleBase" id="RU003476"/>
    </source>
</evidence>
<comment type="caution">
    <text evidence="6">The sequence shown here is derived from an EMBL/GenBank/DDBJ whole genome shotgun (WGS) entry which is preliminary data.</text>
</comment>
<dbReference type="InterPro" id="IPR000086">
    <property type="entry name" value="NUDIX_hydrolase_dom"/>
</dbReference>
<dbReference type="SUPFAM" id="SSF55811">
    <property type="entry name" value="Nudix"/>
    <property type="match status" value="1"/>
</dbReference>
<dbReference type="Gene3D" id="3.90.79.10">
    <property type="entry name" value="Nucleoside Triphosphate Pyrophosphohydrolase"/>
    <property type="match status" value="1"/>
</dbReference>
<dbReference type="InterPro" id="IPR015797">
    <property type="entry name" value="NUDIX_hydrolase-like_dom_sf"/>
</dbReference>
<dbReference type="InterPro" id="IPR020084">
    <property type="entry name" value="NUDIX_hydrolase_CS"/>
</dbReference>
<dbReference type="Proteomes" id="UP000600171">
    <property type="component" value="Unassembled WGS sequence"/>
</dbReference>
<comment type="similarity">
    <text evidence="2 4">Belongs to the Nudix hydrolase family.</text>
</comment>